<name>A0A1E5QBB5_9PROT</name>
<organism evidence="19 20">
    <name type="scientific">Magnetovibrio blakemorei</name>
    <dbReference type="NCBI Taxonomy" id="28181"/>
    <lineage>
        <taxon>Bacteria</taxon>
        <taxon>Pseudomonadati</taxon>
        <taxon>Pseudomonadota</taxon>
        <taxon>Alphaproteobacteria</taxon>
        <taxon>Rhodospirillales</taxon>
        <taxon>Magnetovibrionaceae</taxon>
        <taxon>Magnetovibrio</taxon>
    </lineage>
</organism>
<evidence type="ECO:0000259" key="18">
    <source>
        <dbReference type="PROSITE" id="PS51217"/>
    </source>
</evidence>
<dbReference type="InterPro" id="IPR011604">
    <property type="entry name" value="PDDEXK-like_dom_sf"/>
</dbReference>
<evidence type="ECO:0000256" key="15">
    <source>
        <dbReference type="PROSITE-ProRule" id="PRU00560"/>
    </source>
</evidence>
<evidence type="ECO:0000313" key="19">
    <source>
        <dbReference type="EMBL" id="OEJ69326.1"/>
    </source>
</evidence>
<comment type="catalytic activity">
    <reaction evidence="11">
        <text>Couples ATP hydrolysis with the unwinding of duplex DNA by translocating in the 3'-5' direction.</text>
        <dbReference type="EC" id="5.6.2.4"/>
    </reaction>
</comment>
<evidence type="ECO:0000256" key="13">
    <source>
        <dbReference type="ARBA" id="ARBA00034923"/>
    </source>
</evidence>
<dbReference type="PROSITE" id="PS51217">
    <property type="entry name" value="UVRD_HELICASE_CTER"/>
    <property type="match status" value="1"/>
</dbReference>
<dbReference type="GO" id="GO:0003677">
    <property type="term" value="F:DNA binding"/>
    <property type="evidence" value="ECO:0007669"/>
    <property type="project" value="UniProtKB-KW"/>
</dbReference>
<evidence type="ECO:0000256" key="12">
    <source>
        <dbReference type="ARBA" id="ARBA00034808"/>
    </source>
</evidence>
<feature type="binding site" evidence="15">
    <location>
        <begin position="24"/>
        <end position="31"/>
    </location>
    <ligand>
        <name>ATP</name>
        <dbReference type="ChEBI" id="CHEBI:30616"/>
    </ligand>
</feature>
<dbReference type="PANTHER" id="PTHR11070">
    <property type="entry name" value="UVRD / RECB / PCRA DNA HELICASE FAMILY MEMBER"/>
    <property type="match status" value="1"/>
</dbReference>
<evidence type="ECO:0000256" key="14">
    <source>
        <dbReference type="ARBA" id="ARBA00048988"/>
    </source>
</evidence>
<feature type="domain" description="UvrD-like helicase ATP-binding" evidence="17">
    <location>
        <begin position="3"/>
        <end position="490"/>
    </location>
</feature>
<dbReference type="RefSeq" id="WP_069956790.1">
    <property type="nucleotide sequence ID" value="NZ_MCGG01000008.1"/>
</dbReference>
<accession>A0A1E5QBB5</accession>
<dbReference type="GO" id="GO:0000725">
    <property type="term" value="P:recombinational repair"/>
    <property type="evidence" value="ECO:0007669"/>
    <property type="project" value="TreeGrafter"/>
</dbReference>
<dbReference type="EC" id="5.6.2.4" evidence="12"/>
<evidence type="ECO:0000256" key="16">
    <source>
        <dbReference type="SAM" id="MobiDB-lite"/>
    </source>
</evidence>
<dbReference type="InterPro" id="IPR027417">
    <property type="entry name" value="P-loop_NTPase"/>
</dbReference>
<dbReference type="NCBIfam" id="TIGR02784">
    <property type="entry name" value="addA_alphas"/>
    <property type="match status" value="1"/>
</dbReference>
<comment type="caution">
    <text evidence="19">The sequence shown here is derived from an EMBL/GenBank/DDBJ whole genome shotgun (WGS) entry which is preliminary data.</text>
</comment>
<dbReference type="InterPro" id="IPR014016">
    <property type="entry name" value="UvrD-like_ATP-bd"/>
</dbReference>
<keyword evidence="2 15" id="KW-0547">Nucleotide-binding</keyword>
<keyword evidence="6" id="KW-0269">Exonuclease</keyword>
<dbReference type="AlphaFoldDB" id="A0A1E5QBB5"/>
<dbReference type="GO" id="GO:0043138">
    <property type="term" value="F:3'-5' DNA helicase activity"/>
    <property type="evidence" value="ECO:0007669"/>
    <property type="project" value="UniProtKB-EC"/>
</dbReference>
<evidence type="ECO:0000256" key="7">
    <source>
        <dbReference type="ARBA" id="ARBA00022840"/>
    </source>
</evidence>
<reference evidence="20" key="1">
    <citation type="submission" date="2016-07" db="EMBL/GenBank/DDBJ databases">
        <authorList>
            <person name="Florea S."/>
            <person name="Webb J.S."/>
            <person name="Jaromczyk J."/>
            <person name="Schardl C.L."/>
        </authorList>
    </citation>
    <scope>NUCLEOTIDE SEQUENCE [LARGE SCALE GENOMIC DNA]</scope>
    <source>
        <strain evidence="20">MV-1</strain>
    </source>
</reference>
<dbReference type="Pfam" id="PF00580">
    <property type="entry name" value="UvrD-helicase"/>
    <property type="match status" value="1"/>
</dbReference>
<dbReference type="STRING" id="28181.BEN30_04420"/>
<comment type="catalytic activity">
    <reaction evidence="14">
        <text>ATP + H2O = ADP + phosphate + H(+)</text>
        <dbReference type="Rhea" id="RHEA:13065"/>
        <dbReference type="ChEBI" id="CHEBI:15377"/>
        <dbReference type="ChEBI" id="CHEBI:15378"/>
        <dbReference type="ChEBI" id="CHEBI:30616"/>
        <dbReference type="ChEBI" id="CHEBI:43474"/>
        <dbReference type="ChEBI" id="CHEBI:456216"/>
        <dbReference type="EC" id="5.6.2.4"/>
    </reaction>
</comment>
<evidence type="ECO:0000256" key="8">
    <source>
        <dbReference type="ARBA" id="ARBA00023125"/>
    </source>
</evidence>
<evidence type="ECO:0000256" key="10">
    <source>
        <dbReference type="ARBA" id="ARBA00023235"/>
    </source>
</evidence>
<evidence type="ECO:0000256" key="5">
    <source>
        <dbReference type="ARBA" id="ARBA00022806"/>
    </source>
</evidence>
<dbReference type="PANTHER" id="PTHR11070:SF2">
    <property type="entry name" value="ATP-DEPENDENT DNA HELICASE SRS2"/>
    <property type="match status" value="1"/>
</dbReference>
<dbReference type="GO" id="GO:0033202">
    <property type="term" value="C:DNA helicase complex"/>
    <property type="evidence" value="ECO:0007669"/>
    <property type="project" value="TreeGrafter"/>
</dbReference>
<dbReference type="EMBL" id="MCGG01000008">
    <property type="protein sequence ID" value="OEJ69326.1"/>
    <property type="molecule type" value="Genomic_DNA"/>
</dbReference>
<dbReference type="PROSITE" id="PS51198">
    <property type="entry name" value="UVRD_HELICASE_ATP_BIND"/>
    <property type="match status" value="1"/>
</dbReference>
<dbReference type="Gene3D" id="3.90.320.10">
    <property type="match status" value="1"/>
</dbReference>
<evidence type="ECO:0000256" key="2">
    <source>
        <dbReference type="ARBA" id="ARBA00022741"/>
    </source>
</evidence>
<proteinExistence type="predicted"/>
<feature type="compositionally biased region" description="Pro residues" evidence="16">
    <location>
        <begin position="952"/>
        <end position="968"/>
    </location>
</feature>
<evidence type="ECO:0000259" key="17">
    <source>
        <dbReference type="PROSITE" id="PS51198"/>
    </source>
</evidence>
<dbReference type="GO" id="GO:0005524">
    <property type="term" value="F:ATP binding"/>
    <property type="evidence" value="ECO:0007669"/>
    <property type="project" value="UniProtKB-UniRule"/>
</dbReference>
<dbReference type="Pfam" id="PF12705">
    <property type="entry name" value="PDDEXK_1"/>
    <property type="match status" value="1"/>
</dbReference>
<dbReference type="SUPFAM" id="SSF52540">
    <property type="entry name" value="P-loop containing nucleoside triphosphate hydrolases"/>
    <property type="match status" value="1"/>
</dbReference>
<evidence type="ECO:0000256" key="3">
    <source>
        <dbReference type="ARBA" id="ARBA00022763"/>
    </source>
</evidence>
<evidence type="ECO:0000256" key="11">
    <source>
        <dbReference type="ARBA" id="ARBA00034617"/>
    </source>
</evidence>
<keyword evidence="5 15" id="KW-0347">Helicase</keyword>
<evidence type="ECO:0000256" key="6">
    <source>
        <dbReference type="ARBA" id="ARBA00022839"/>
    </source>
</evidence>
<keyword evidence="1" id="KW-0540">Nuclease</keyword>
<feature type="domain" description="UvrD-like helicase C-terminal" evidence="18">
    <location>
        <begin position="507"/>
        <end position="792"/>
    </location>
</feature>
<keyword evidence="3" id="KW-0227">DNA damage</keyword>
<dbReference type="Gene3D" id="3.40.50.300">
    <property type="entry name" value="P-loop containing nucleotide triphosphate hydrolases"/>
    <property type="match status" value="4"/>
</dbReference>
<dbReference type="Gene3D" id="1.10.486.10">
    <property type="entry name" value="PCRA, domain 4"/>
    <property type="match status" value="1"/>
</dbReference>
<dbReference type="GO" id="GO:0004527">
    <property type="term" value="F:exonuclease activity"/>
    <property type="evidence" value="ECO:0007669"/>
    <property type="project" value="UniProtKB-KW"/>
</dbReference>
<keyword evidence="20" id="KW-1185">Reference proteome</keyword>
<sequence>MSGFKRTAGQYAAAQPGGSVWVSANAGTGKTRVLVDRIARLLLDGAPPQKILCLTFTKTAAAEMAERINTQLGAWALMDDQALGGDLRLLTQAEPDETTLQTARRLFARVLDVPGGLKIRTIHSFCESLIARFPIEAGVAPHFSVIDERTTAELLFEARERMLERTVLEPASALAQAIEAIAEHVGEDDFSSLMQSLANNRAKLADALEDYARQGGIGPAVTKLVGLQADETSVQAIEAAIDRSLNEVGLMGAANALSKGAKTSQDFAVKLRAYIKNPDRAQHFQSDYAPLFVTQAGEARKKLTTKGAEAAEDTLAAEQARVLAALDKLKARATADATGHLLVVGHAMLEAYERLKRVRAHLDYDDLIDKARALLMVDGGISWVHFKLDGGIDHILVDESQDTSPAQWDIVKRIAAEFYAGAGVHEEHADSPQPKPRTVFAVGDEKQSIYSFQGADPHEFGRMQAHFESRVKNAGGQFSAIPLITSFRTTRAVLQVVDRVFANPEAADGLTFAGERVAHDSHRRGEAGLVEVWPTHKPLEKTTSEPWDVPVDYVSEERAEMRLARQIADTIKHWIASETILTSQDRPIQAGDILILVRRRARFAEEMVRQLKSNSIPVAGADRMVLTEQMAVMDLLSAGRFSVLPEDDLSLAEVLKSPLVGLSEEDLFTLAHPRRGNLWAELKHRRHELPSFTHAHSVLSNLLARADFMPPYEFYAGLLRDGGRLALTRRLGVDAEDPIDEFLSLALDFERTHTPSLQGFLHWLTASAQQIKRDMDVQGDQVRVMTVHGAKGLEAGIVFLTDTCTKPDGRQDGPIQWLGGKDADTPAGVLWAPYKDARCQVFQDQTDAERAEREREYRRLLYVAMTRAKDRLYITGFEDSRGRTEGCWYNLIQPVVADVGTEIPFGDGEIAWRYETPQEVEAKKPALAKPTRLDTRLPDWAHTPAPLEDSPPKPLTPSRPEPEAPPALGPFAGDNADRFKRGLLVHKLLEILPNLAPAKRASAARAWLARPAHDLDPALQGDILTETLAVLENPEFAPLFGPDSLAEVSLSGVIDAQVVSARLDRLLVREHDVLVIDYKTNRPAPKDPALVAPQYLGQMAGYRTLLARIYPNKQIRCLLLWTDGPHVMELPPEPDAKCPPN</sequence>
<dbReference type="InterPro" id="IPR038726">
    <property type="entry name" value="PDDEXK_AddAB-type"/>
</dbReference>
<protein>
    <recommendedName>
        <fullName evidence="12">DNA 3'-5' helicase</fullName>
        <ecNumber evidence="12">5.6.2.4</ecNumber>
    </recommendedName>
    <alternativeName>
        <fullName evidence="13">DNA 3'-5' helicase II</fullName>
    </alternativeName>
</protein>
<dbReference type="InterPro" id="IPR014017">
    <property type="entry name" value="DNA_helicase_UvrD-like_C"/>
</dbReference>
<dbReference type="InterPro" id="IPR014151">
    <property type="entry name" value="DNA_helicase_AddA"/>
</dbReference>
<gene>
    <name evidence="19" type="ORF">BEN30_04420</name>
</gene>
<evidence type="ECO:0000256" key="4">
    <source>
        <dbReference type="ARBA" id="ARBA00022801"/>
    </source>
</evidence>
<keyword evidence="7 15" id="KW-0067">ATP-binding</keyword>
<dbReference type="Pfam" id="PF13361">
    <property type="entry name" value="UvrD_C"/>
    <property type="match status" value="1"/>
</dbReference>
<evidence type="ECO:0000313" key="20">
    <source>
        <dbReference type="Proteomes" id="UP000095347"/>
    </source>
</evidence>
<keyword evidence="8" id="KW-0238">DNA-binding</keyword>
<evidence type="ECO:0000256" key="1">
    <source>
        <dbReference type="ARBA" id="ARBA00022722"/>
    </source>
</evidence>
<evidence type="ECO:0000256" key="9">
    <source>
        <dbReference type="ARBA" id="ARBA00023204"/>
    </source>
</evidence>
<feature type="region of interest" description="Disordered" evidence="16">
    <location>
        <begin position="923"/>
        <end position="972"/>
    </location>
</feature>
<dbReference type="Proteomes" id="UP000095347">
    <property type="component" value="Unassembled WGS sequence"/>
</dbReference>
<keyword evidence="4 15" id="KW-0378">Hydrolase</keyword>
<dbReference type="GO" id="GO:0005829">
    <property type="term" value="C:cytosol"/>
    <property type="evidence" value="ECO:0007669"/>
    <property type="project" value="TreeGrafter"/>
</dbReference>
<dbReference type="InterPro" id="IPR000212">
    <property type="entry name" value="DNA_helicase_UvrD/REP"/>
</dbReference>
<keyword evidence="10" id="KW-0413">Isomerase</keyword>
<keyword evidence="9" id="KW-0234">DNA repair</keyword>